<name>A0A1I1J2G6_9BACT</name>
<keyword evidence="5" id="KW-0813">Transport</keyword>
<sequence length="262" mass="30207">MTFIDHLEELRWHVIRSVIAIVVLAVVAFVEKRILFHEIILGPSRPDFWTYKMMCQLAQIVDQPFLCVEQLNFTIQSRNMTGQFTTHLSISILAGFVIAFPYVFWELWRFIAPGLYHEERKITRWAVLSVSTLFLTGILFGYYIVAPLSINFLANYQIDESIINEFDLLSYIEVLTMMVLACGLMFQLPMVVYALSKAGIVTPHLMRHFRRHAAVVILLIAAILTPSPDVMSQLIVAIPIYLLYELSIFVSAYVERQKLRSN</sequence>
<feature type="transmembrane region" description="Helical" evidence="5">
    <location>
        <begin position="174"/>
        <end position="196"/>
    </location>
</feature>
<dbReference type="InterPro" id="IPR002033">
    <property type="entry name" value="TatC"/>
</dbReference>
<keyword evidence="2 5" id="KW-0812">Transmembrane</keyword>
<evidence type="ECO:0000313" key="7">
    <source>
        <dbReference type="Proteomes" id="UP000199514"/>
    </source>
</evidence>
<comment type="function">
    <text evidence="5">Part of the twin-arginine translocation (Tat) system that transports large folded proteins containing a characteristic twin-arginine motif in their signal peptide across membranes.</text>
</comment>
<accession>A0A1I1J2G6</accession>
<dbReference type="PANTHER" id="PTHR30371">
    <property type="entry name" value="SEC-INDEPENDENT PROTEIN TRANSLOCASE PROTEIN TATC"/>
    <property type="match status" value="1"/>
</dbReference>
<dbReference type="AlphaFoldDB" id="A0A1I1J2G6"/>
<keyword evidence="5" id="KW-0811">Translocation</keyword>
<dbReference type="GO" id="GO:0043953">
    <property type="term" value="P:protein transport by the Tat complex"/>
    <property type="evidence" value="ECO:0007669"/>
    <property type="project" value="UniProtKB-UniRule"/>
</dbReference>
<evidence type="ECO:0000256" key="5">
    <source>
        <dbReference type="HAMAP-Rule" id="MF_00902"/>
    </source>
</evidence>
<organism evidence="6 7">
    <name type="scientific">Flexibacter flexilis DSM 6793</name>
    <dbReference type="NCBI Taxonomy" id="927664"/>
    <lineage>
        <taxon>Bacteria</taxon>
        <taxon>Pseudomonadati</taxon>
        <taxon>Bacteroidota</taxon>
        <taxon>Cytophagia</taxon>
        <taxon>Cytophagales</taxon>
        <taxon>Flexibacteraceae</taxon>
        <taxon>Flexibacter</taxon>
    </lineage>
</organism>
<dbReference type="GO" id="GO:0009977">
    <property type="term" value="F:proton motive force dependent protein transmembrane transporter activity"/>
    <property type="evidence" value="ECO:0007669"/>
    <property type="project" value="TreeGrafter"/>
</dbReference>
<dbReference type="HAMAP" id="MF_00902">
    <property type="entry name" value="TatC"/>
    <property type="match status" value="1"/>
</dbReference>
<evidence type="ECO:0000256" key="1">
    <source>
        <dbReference type="ARBA" id="ARBA00004141"/>
    </source>
</evidence>
<feature type="transmembrane region" description="Helical" evidence="5">
    <location>
        <begin position="125"/>
        <end position="145"/>
    </location>
</feature>
<feature type="transmembrane region" description="Helical" evidence="5">
    <location>
        <begin position="208"/>
        <end position="225"/>
    </location>
</feature>
<dbReference type="GO" id="GO:0065002">
    <property type="term" value="P:intracellular protein transmembrane transport"/>
    <property type="evidence" value="ECO:0007669"/>
    <property type="project" value="TreeGrafter"/>
</dbReference>
<feature type="transmembrane region" description="Helical" evidence="5">
    <location>
        <begin position="12"/>
        <end position="30"/>
    </location>
</feature>
<evidence type="ECO:0000256" key="3">
    <source>
        <dbReference type="ARBA" id="ARBA00022989"/>
    </source>
</evidence>
<keyword evidence="3 5" id="KW-1133">Transmembrane helix</keyword>
<comment type="subunit">
    <text evidence="5">Forms a complex with TatA.</text>
</comment>
<dbReference type="GO" id="GO:0033281">
    <property type="term" value="C:TAT protein transport complex"/>
    <property type="evidence" value="ECO:0007669"/>
    <property type="project" value="UniProtKB-UniRule"/>
</dbReference>
<evidence type="ECO:0000256" key="2">
    <source>
        <dbReference type="ARBA" id="ARBA00022692"/>
    </source>
</evidence>
<evidence type="ECO:0000256" key="4">
    <source>
        <dbReference type="ARBA" id="ARBA00023136"/>
    </source>
</evidence>
<feature type="transmembrane region" description="Helical" evidence="5">
    <location>
        <begin position="84"/>
        <end position="105"/>
    </location>
</feature>
<dbReference type="Proteomes" id="UP000199514">
    <property type="component" value="Unassembled WGS sequence"/>
</dbReference>
<dbReference type="EMBL" id="FOLE01000005">
    <property type="protein sequence ID" value="SFC40808.1"/>
    <property type="molecule type" value="Genomic_DNA"/>
</dbReference>
<evidence type="ECO:0000313" key="6">
    <source>
        <dbReference type="EMBL" id="SFC40808.1"/>
    </source>
</evidence>
<gene>
    <name evidence="5" type="primary">tatC</name>
    <name evidence="6" type="ORF">SAMN05421780_105124</name>
</gene>
<dbReference type="PRINTS" id="PR01840">
    <property type="entry name" value="TATCFAMILY"/>
</dbReference>
<keyword evidence="4 5" id="KW-0472">Membrane</keyword>
<keyword evidence="7" id="KW-1185">Reference proteome</keyword>
<dbReference type="NCBIfam" id="TIGR00945">
    <property type="entry name" value="tatC"/>
    <property type="match status" value="1"/>
</dbReference>
<keyword evidence="5" id="KW-0653">Protein transport</keyword>
<comment type="subcellular location">
    <subcellularLocation>
        <location evidence="5">Cell membrane</location>
        <topology evidence="5">Multi-pass membrane protein</topology>
    </subcellularLocation>
    <subcellularLocation>
        <location evidence="1">Membrane</location>
        <topology evidence="1">Multi-pass membrane protein</topology>
    </subcellularLocation>
</comment>
<feature type="transmembrane region" description="Helical" evidence="5">
    <location>
        <begin position="231"/>
        <end position="254"/>
    </location>
</feature>
<dbReference type="Pfam" id="PF00902">
    <property type="entry name" value="TatC"/>
    <property type="match status" value="1"/>
</dbReference>
<proteinExistence type="inferred from homology"/>
<comment type="similarity">
    <text evidence="5">Belongs to the TatC family.</text>
</comment>
<protein>
    <recommendedName>
        <fullName evidence="5">Sec-independent protein translocase protein TatC</fullName>
    </recommendedName>
</protein>
<keyword evidence="5" id="KW-1003">Cell membrane</keyword>
<reference evidence="6 7" key="1">
    <citation type="submission" date="2016-10" db="EMBL/GenBank/DDBJ databases">
        <authorList>
            <person name="de Groot N.N."/>
        </authorList>
    </citation>
    <scope>NUCLEOTIDE SEQUENCE [LARGE SCALE GENOMIC DNA]</scope>
    <source>
        <strain evidence="6 7">DSM 6793</strain>
    </source>
</reference>
<dbReference type="STRING" id="927664.SAMN05421780_105124"/>
<dbReference type="PANTHER" id="PTHR30371:SF0">
    <property type="entry name" value="SEC-INDEPENDENT PROTEIN TRANSLOCASE PROTEIN TATC, CHLOROPLASTIC-RELATED"/>
    <property type="match status" value="1"/>
</dbReference>